<feature type="domain" description="Guanylate cyclase" evidence="2">
    <location>
        <begin position="352"/>
        <end position="500"/>
    </location>
</feature>
<dbReference type="GO" id="GO:0009190">
    <property type="term" value="P:cyclic nucleotide biosynthetic process"/>
    <property type="evidence" value="ECO:0007669"/>
    <property type="project" value="InterPro"/>
</dbReference>
<evidence type="ECO:0000313" key="3">
    <source>
        <dbReference type="EMBL" id="KAK3261826.1"/>
    </source>
</evidence>
<keyword evidence="1" id="KW-0472">Membrane</keyword>
<evidence type="ECO:0000259" key="2">
    <source>
        <dbReference type="PROSITE" id="PS50125"/>
    </source>
</evidence>
<dbReference type="Proteomes" id="UP001190700">
    <property type="component" value="Unassembled WGS sequence"/>
</dbReference>
<evidence type="ECO:0000256" key="1">
    <source>
        <dbReference type="SAM" id="Phobius"/>
    </source>
</evidence>
<evidence type="ECO:0000313" key="4">
    <source>
        <dbReference type="Proteomes" id="UP001190700"/>
    </source>
</evidence>
<dbReference type="InterPro" id="IPR001054">
    <property type="entry name" value="A/G_cyclase"/>
</dbReference>
<sequence length="627" mass="67015">AGALSRGGCGHDAGGQGGSWDAALASCWWSRGGCWWSRGGCGWIGGSCGWAARRLWVESPEAVNGVAEAVGGVAEAVGGVAEAVGGVAEAVGGVERLWVEPAEAVGGVAEAVGGVAEAVGGVAEAVGGVAEAVGGVAEAVGGVAEAVGGVAEAVGRCNGGQGIFAEAEVLLLKGGRRILTEELPAGGCAVKRWEEGKDAGRGCAAVERGGQGCWPRGAAGRGCAAVRAEGKDAGRGVFNVLLTCGVIMLLVGWSFTFSKDANRLLITPIEYMTTYIRAVAEDPLGKAHDIRSIHPHQDHHRLETDRVLMCIYKIIMLLRVGLGEAGLGIIAANLNDEEGFNPMIPGVKVRACFGFCDIRQFTDTTEILEEEVIFFVNNIAEIVHSQVVQTLGAPNKNIGDAFLCVWKQTEMELLEPDKAQVTFADRALVAWLKVIMLLSTSESLAQYSRNKKLLERIPDYQVKMGFGLHVGWAIEGAIGSCHKVDPSYLSPHVNMAARLEAATKQYGVMILLSEQFHANLRSTECLLSCRKIDRITVKGSSQPTVLYTYDIGSSQATLQGSYQEYKDKFECAVDLYIAGKWPRAMMLLEQCLLMWPTDHPAKVLHQYMMEHVAKPRNWPGYRELSEK</sequence>
<dbReference type="PANTHER" id="PTHR43336:SF3">
    <property type="entry name" value="GUANYLATE CYCLASE DOMAIN-CONTAINING PROTEIN"/>
    <property type="match status" value="1"/>
</dbReference>
<dbReference type="Pfam" id="PF00211">
    <property type="entry name" value="Guanylate_cyc"/>
    <property type="match status" value="1"/>
</dbReference>
<feature type="transmembrane region" description="Helical" evidence="1">
    <location>
        <begin position="237"/>
        <end position="255"/>
    </location>
</feature>
<dbReference type="AlphaFoldDB" id="A0AAE0KV33"/>
<dbReference type="Gene3D" id="3.30.70.1230">
    <property type="entry name" value="Nucleotide cyclase"/>
    <property type="match status" value="1"/>
</dbReference>
<feature type="non-terminal residue" evidence="3">
    <location>
        <position position="1"/>
    </location>
</feature>
<dbReference type="SUPFAM" id="SSF55073">
    <property type="entry name" value="Nucleotide cyclase"/>
    <property type="match status" value="1"/>
</dbReference>
<dbReference type="GO" id="GO:0035556">
    <property type="term" value="P:intracellular signal transduction"/>
    <property type="evidence" value="ECO:0007669"/>
    <property type="project" value="InterPro"/>
</dbReference>
<keyword evidence="4" id="KW-1185">Reference proteome</keyword>
<organism evidence="3 4">
    <name type="scientific">Cymbomonas tetramitiformis</name>
    <dbReference type="NCBI Taxonomy" id="36881"/>
    <lineage>
        <taxon>Eukaryota</taxon>
        <taxon>Viridiplantae</taxon>
        <taxon>Chlorophyta</taxon>
        <taxon>Pyramimonadophyceae</taxon>
        <taxon>Pyramimonadales</taxon>
        <taxon>Pyramimonadaceae</taxon>
        <taxon>Cymbomonas</taxon>
    </lineage>
</organism>
<dbReference type="PANTHER" id="PTHR43336">
    <property type="entry name" value="OXYGEN SENSOR HISTIDINE KINASE RESPONSE REGULATOR DEVS/DOSS"/>
    <property type="match status" value="1"/>
</dbReference>
<dbReference type="PROSITE" id="PS50125">
    <property type="entry name" value="GUANYLATE_CYCLASE_2"/>
    <property type="match status" value="1"/>
</dbReference>
<name>A0AAE0KV33_9CHLO</name>
<gene>
    <name evidence="3" type="ORF">CYMTET_29284</name>
</gene>
<accession>A0AAE0KV33</accession>
<dbReference type="SMART" id="SM00044">
    <property type="entry name" value="CYCc"/>
    <property type="match status" value="1"/>
</dbReference>
<dbReference type="CDD" id="cd07302">
    <property type="entry name" value="CHD"/>
    <property type="match status" value="1"/>
</dbReference>
<keyword evidence="1" id="KW-0812">Transmembrane</keyword>
<proteinExistence type="predicted"/>
<reference evidence="3 4" key="1">
    <citation type="journal article" date="2015" name="Genome Biol. Evol.">
        <title>Comparative Genomics of a Bacterivorous Green Alga Reveals Evolutionary Causalities and Consequences of Phago-Mixotrophic Mode of Nutrition.</title>
        <authorList>
            <person name="Burns J.A."/>
            <person name="Paasch A."/>
            <person name="Narechania A."/>
            <person name="Kim E."/>
        </authorList>
    </citation>
    <scope>NUCLEOTIDE SEQUENCE [LARGE SCALE GENOMIC DNA]</scope>
    <source>
        <strain evidence="3 4">PLY_AMNH</strain>
    </source>
</reference>
<dbReference type="InterPro" id="IPR029787">
    <property type="entry name" value="Nucleotide_cyclase"/>
</dbReference>
<dbReference type="EMBL" id="LGRX02016630">
    <property type="protein sequence ID" value="KAK3261826.1"/>
    <property type="molecule type" value="Genomic_DNA"/>
</dbReference>
<keyword evidence="1" id="KW-1133">Transmembrane helix</keyword>
<protein>
    <recommendedName>
        <fullName evidence="2">Guanylate cyclase domain-containing protein</fullName>
    </recommendedName>
</protein>
<comment type="caution">
    <text evidence="3">The sequence shown here is derived from an EMBL/GenBank/DDBJ whole genome shotgun (WGS) entry which is preliminary data.</text>
</comment>